<keyword evidence="1" id="KW-0812">Transmembrane</keyword>
<name>A0A1I3MDU5_9BACL</name>
<sequence>MSFLQPEKQPDSSKNIFAVISLVLSILFLFSAIFIIFVSEKIHPGILLALIAVSIGLGFIGLKSEKRRLAKVAIVISGIVFIFLSFILLIVIPV</sequence>
<reference evidence="2 3" key="1">
    <citation type="submission" date="2016-10" db="EMBL/GenBank/DDBJ databases">
        <authorList>
            <person name="de Groot N.N."/>
        </authorList>
    </citation>
    <scope>NUCLEOTIDE SEQUENCE [LARGE SCALE GENOMIC DNA]</scope>
    <source>
        <strain evidence="2 3">DSM 44778</strain>
    </source>
</reference>
<evidence type="ECO:0000313" key="2">
    <source>
        <dbReference type="EMBL" id="SFI94895.1"/>
    </source>
</evidence>
<accession>A0A1I3MDU5</accession>
<keyword evidence="1" id="KW-1133">Transmembrane helix</keyword>
<protein>
    <submittedName>
        <fullName evidence="2">Uncharacterized protein</fullName>
    </submittedName>
</protein>
<proteinExistence type="predicted"/>
<gene>
    <name evidence="2" type="ORF">SAMN05421852_1039</name>
</gene>
<dbReference type="AlphaFoldDB" id="A0A1I3MDU5"/>
<evidence type="ECO:0000313" key="3">
    <source>
        <dbReference type="Proteomes" id="UP000199545"/>
    </source>
</evidence>
<feature type="transmembrane region" description="Helical" evidence="1">
    <location>
        <begin position="44"/>
        <end position="62"/>
    </location>
</feature>
<organism evidence="2 3">
    <name type="scientific">Thermoflavimicrobium dichotomicum</name>
    <dbReference type="NCBI Taxonomy" id="46223"/>
    <lineage>
        <taxon>Bacteria</taxon>
        <taxon>Bacillati</taxon>
        <taxon>Bacillota</taxon>
        <taxon>Bacilli</taxon>
        <taxon>Bacillales</taxon>
        <taxon>Thermoactinomycetaceae</taxon>
        <taxon>Thermoflavimicrobium</taxon>
    </lineage>
</organism>
<feature type="transmembrane region" description="Helical" evidence="1">
    <location>
        <begin position="69"/>
        <end position="92"/>
    </location>
</feature>
<keyword evidence="1" id="KW-0472">Membrane</keyword>
<dbReference type="EMBL" id="FORR01000003">
    <property type="protein sequence ID" value="SFI94895.1"/>
    <property type="molecule type" value="Genomic_DNA"/>
</dbReference>
<keyword evidence="3" id="KW-1185">Reference proteome</keyword>
<evidence type="ECO:0000256" key="1">
    <source>
        <dbReference type="SAM" id="Phobius"/>
    </source>
</evidence>
<dbReference type="Proteomes" id="UP000199545">
    <property type="component" value="Unassembled WGS sequence"/>
</dbReference>
<dbReference type="RefSeq" id="WP_093228330.1">
    <property type="nucleotide sequence ID" value="NZ_FORR01000003.1"/>
</dbReference>
<feature type="transmembrane region" description="Helical" evidence="1">
    <location>
        <begin position="16"/>
        <end position="38"/>
    </location>
</feature>